<evidence type="ECO:0000313" key="2">
    <source>
        <dbReference type="EMBL" id="ABA89289.1"/>
    </source>
</evidence>
<reference evidence="3" key="1">
    <citation type="submission" date="2005-10" db="EMBL/GenBank/DDBJ databases">
        <title>Complete sequence of Pelobacter carbinolicus DSM 2380.</title>
        <authorList>
            <person name="Copeland A."/>
            <person name="Lucas S."/>
            <person name="Lapidus A."/>
            <person name="Barry K."/>
            <person name="Detter J.C."/>
            <person name="Glavina T."/>
            <person name="Hammon N."/>
            <person name="Israni S."/>
            <person name="Pitluck S."/>
            <person name="Chertkov O."/>
            <person name="Schmutz J."/>
            <person name="Larimer F."/>
            <person name="Land M."/>
            <person name="Kyrpides N."/>
            <person name="Ivanova N."/>
            <person name="Richardson P."/>
        </authorList>
    </citation>
    <scope>NUCLEOTIDE SEQUENCE [LARGE SCALE GENOMIC DNA]</scope>
    <source>
        <strain evidence="3">DSM 2380 / NBRC 103641 / GraBd1</strain>
    </source>
</reference>
<feature type="domain" description="Methyltransferase" evidence="1">
    <location>
        <begin position="52"/>
        <end position="147"/>
    </location>
</feature>
<dbReference type="InterPro" id="IPR029063">
    <property type="entry name" value="SAM-dependent_MTases_sf"/>
</dbReference>
<dbReference type="GO" id="GO:0008168">
    <property type="term" value="F:methyltransferase activity"/>
    <property type="evidence" value="ECO:0007669"/>
    <property type="project" value="UniProtKB-KW"/>
</dbReference>
<dbReference type="PANTHER" id="PTHR43591:SF24">
    <property type="entry name" value="2-METHOXY-6-POLYPRENYL-1,4-BENZOQUINOL METHYLASE, MITOCHONDRIAL"/>
    <property type="match status" value="1"/>
</dbReference>
<gene>
    <name evidence="2" type="ordered locus">Pcar_2048</name>
</gene>
<protein>
    <submittedName>
        <fullName evidence="2">SAM-dependent methyltransferase, type 11</fullName>
    </submittedName>
</protein>
<dbReference type="AlphaFoldDB" id="Q3A2W8"/>
<dbReference type="eggNOG" id="COG2226">
    <property type="taxonomic scope" value="Bacteria"/>
</dbReference>
<dbReference type="STRING" id="338963.Pcar_2048"/>
<dbReference type="HOGENOM" id="CLU_088165_0_0_7"/>
<evidence type="ECO:0000259" key="1">
    <source>
        <dbReference type="Pfam" id="PF13649"/>
    </source>
</evidence>
<dbReference type="PANTHER" id="PTHR43591">
    <property type="entry name" value="METHYLTRANSFERASE"/>
    <property type="match status" value="1"/>
</dbReference>
<dbReference type="Proteomes" id="UP000002534">
    <property type="component" value="Chromosome"/>
</dbReference>
<dbReference type="CDD" id="cd02440">
    <property type="entry name" value="AdoMet_MTases"/>
    <property type="match status" value="1"/>
</dbReference>
<name>Q3A2W8_SYNC1</name>
<reference evidence="2 3" key="2">
    <citation type="journal article" date="2012" name="BMC Genomics">
        <title>The genome of Pelobacter carbinolicus reveals surprising metabolic capabilities and physiological features.</title>
        <authorList>
            <person name="Aklujkar M."/>
            <person name="Haveman S.A."/>
            <person name="Didonato R.Jr."/>
            <person name="Chertkov O."/>
            <person name="Han C.S."/>
            <person name="Land M.L."/>
            <person name="Brown P."/>
            <person name="Lovley D.R."/>
        </authorList>
    </citation>
    <scope>NUCLEOTIDE SEQUENCE [LARGE SCALE GENOMIC DNA]</scope>
    <source>
        <strain evidence="3">DSM 2380 / NBRC 103641 / GraBd1</strain>
    </source>
</reference>
<dbReference type="GO" id="GO:0032259">
    <property type="term" value="P:methylation"/>
    <property type="evidence" value="ECO:0007669"/>
    <property type="project" value="UniProtKB-KW"/>
</dbReference>
<dbReference type="KEGG" id="pca:Pcar_2048"/>
<keyword evidence="3" id="KW-1185">Reference proteome</keyword>
<dbReference type="EMBL" id="CP000142">
    <property type="protein sequence ID" value="ABA89289.1"/>
    <property type="molecule type" value="Genomic_DNA"/>
</dbReference>
<dbReference type="OrthoDB" id="9772751at2"/>
<dbReference type="RefSeq" id="WP_011341800.1">
    <property type="nucleotide sequence ID" value="NC_007498.2"/>
</dbReference>
<keyword evidence="2" id="KW-0489">Methyltransferase</keyword>
<dbReference type="SUPFAM" id="SSF53335">
    <property type="entry name" value="S-adenosyl-L-methionine-dependent methyltransferases"/>
    <property type="match status" value="1"/>
</dbReference>
<sequence length="221" mass="24416">MQKNWTQTTTPTFNRDNALKMNDIARTVFAPIYPVIARNAVAVTGVDRGVCLELGSGPAMLSIAMARQAPQMKVIAFDFSVDAGQIAMDNIREAQLSDRIRTAAGDVHAMPFEDGYVDLIVSRGSMFFWDDLKSAFREIYRVLAPGGCTYIGGGFGSLELREKVVAEMLKRNPAWDCYAKKKTDGDGAGRFGKMFRKLGCDDSYRIIDDETGFWVVLSKSA</sequence>
<evidence type="ECO:0000313" key="3">
    <source>
        <dbReference type="Proteomes" id="UP000002534"/>
    </source>
</evidence>
<proteinExistence type="predicted"/>
<keyword evidence="2" id="KW-0808">Transferase</keyword>
<dbReference type="InterPro" id="IPR041698">
    <property type="entry name" value="Methyltransf_25"/>
</dbReference>
<dbReference type="Pfam" id="PF13649">
    <property type="entry name" value="Methyltransf_25"/>
    <property type="match status" value="1"/>
</dbReference>
<organism evidence="2 3">
    <name type="scientific">Syntrophotalea carbinolica (strain DSM 2380 / NBRC 103641 / GraBd1)</name>
    <name type="common">Pelobacter carbinolicus</name>
    <dbReference type="NCBI Taxonomy" id="338963"/>
    <lineage>
        <taxon>Bacteria</taxon>
        <taxon>Pseudomonadati</taxon>
        <taxon>Thermodesulfobacteriota</taxon>
        <taxon>Desulfuromonadia</taxon>
        <taxon>Desulfuromonadales</taxon>
        <taxon>Syntrophotaleaceae</taxon>
        <taxon>Syntrophotalea</taxon>
    </lineage>
</organism>
<accession>Q3A2W8</accession>
<dbReference type="Gene3D" id="3.40.50.150">
    <property type="entry name" value="Vaccinia Virus protein VP39"/>
    <property type="match status" value="1"/>
</dbReference>